<evidence type="ECO:0000313" key="5">
    <source>
        <dbReference type="Proteomes" id="UP000320475"/>
    </source>
</evidence>
<dbReference type="EMBL" id="QEAM01000018">
    <property type="protein sequence ID" value="TPX50401.1"/>
    <property type="molecule type" value="Genomic_DNA"/>
</dbReference>
<dbReference type="Proteomes" id="UP000317494">
    <property type="component" value="Unassembled WGS sequence"/>
</dbReference>
<evidence type="ECO:0000313" key="4">
    <source>
        <dbReference type="Proteomes" id="UP000317494"/>
    </source>
</evidence>
<reference evidence="4 5" key="1">
    <citation type="journal article" date="2019" name="Sci. Rep.">
        <title>Comparative genomics of chytrid fungi reveal insights into the obligate biotrophic and pathogenic lifestyle of Synchytrium endobioticum.</title>
        <authorList>
            <person name="van de Vossenberg B.T.L.H."/>
            <person name="Warris S."/>
            <person name="Nguyen H.D.T."/>
            <person name="van Gent-Pelzer M.P.E."/>
            <person name="Joly D.L."/>
            <person name="van de Geest H.C."/>
            <person name="Bonants P.J.M."/>
            <person name="Smith D.S."/>
            <person name="Levesque C.A."/>
            <person name="van der Lee T.A.J."/>
        </authorList>
    </citation>
    <scope>NUCLEOTIDE SEQUENCE [LARGE SCALE GENOMIC DNA]</scope>
    <source>
        <strain evidence="2 5">LEV6574</strain>
        <strain evidence="3 4">MB42</strain>
    </source>
</reference>
<name>A0A507DRB3_9FUNG</name>
<dbReference type="EMBL" id="QEAN01000007">
    <property type="protein sequence ID" value="TPX54274.1"/>
    <property type="molecule type" value="Genomic_DNA"/>
</dbReference>
<feature type="compositionally biased region" description="Acidic residues" evidence="1">
    <location>
        <begin position="13"/>
        <end position="62"/>
    </location>
</feature>
<protein>
    <submittedName>
        <fullName evidence="3">Uncharacterized protein</fullName>
    </submittedName>
</protein>
<accession>A0A507DRB3</accession>
<evidence type="ECO:0000313" key="2">
    <source>
        <dbReference type="EMBL" id="TPX50401.1"/>
    </source>
</evidence>
<dbReference type="Proteomes" id="UP000320475">
    <property type="component" value="Unassembled WGS sequence"/>
</dbReference>
<keyword evidence="4" id="KW-1185">Reference proteome</keyword>
<evidence type="ECO:0000313" key="3">
    <source>
        <dbReference type="EMBL" id="TPX54274.1"/>
    </source>
</evidence>
<evidence type="ECO:0000256" key="1">
    <source>
        <dbReference type="SAM" id="MobiDB-lite"/>
    </source>
</evidence>
<organism evidence="3 4">
    <name type="scientific">Synchytrium endobioticum</name>
    <dbReference type="NCBI Taxonomy" id="286115"/>
    <lineage>
        <taxon>Eukaryota</taxon>
        <taxon>Fungi</taxon>
        <taxon>Fungi incertae sedis</taxon>
        <taxon>Chytridiomycota</taxon>
        <taxon>Chytridiomycota incertae sedis</taxon>
        <taxon>Chytridiomycetes</taxon>
        <taxon>Synchytriales</taxon>
        <taxon>Synchytriaceae</taxon>
        <taxon>Synchytrium</taxon>
    </lineage>
</organism>
<sequence length="338" mass="38768">MAEGDDNRSSNGDVEEVEWEEEVDESEEEIEESDDDYDGNEEDSDEVTEDGGDEEDYSDEDNRDYGWGHQVSPRRQIIPLGTGKGVFNLFDLPFEITESILNEAVKLQEVAATLMNTSRHLNTNIPTLKGFQSLPGPRQRYELMVAALKRKGDAEEIAVVMEEMNWYFKCTSYPSDRLVAYDEFSDEDEDEWYEDDYDCWGDGRRQYHRGPRTHVDSDHGKSLAKSKWVKKHIESTHYVLVQELPAADGRPPKSLWDPLNDLLKSIWAKLIKPIIRQIKSAAETSSDVDTGNHREESLKLIMNLLDSREGKSSNMGALTRKLMSKNEMYALISRRSLE</sequence>
<comment type="caution">
    <text evidence="3">The sequence shown here is derived from an EMBL/GenBank/DDBJ whole genome shotgun (WGS) entry which is preliminary data.</text>
</comment>
<gene>
    <name evidence="2" type="ORF">SeLEV6574_g00916</name>
    <name evidence="3" type="ORF">SeMB42_g00345</name>
</gene>
<dbReference type="VEuPathDB" id="FungiDB:SeMB42_g00345"/>
<feature type="region of interest" description="Disordered" evidence="1">
    <location>
        <begin position="1"/>
        <end position="68"/>
    </location>
</feature>
<proteinExistence type="predicted"/>
<dbReference type="AlphaFoldDB" id="A0A507DRB3"/>
<dbReference type="OrthoDB" id="2267388at2759"/>